<dbReference type="PANTHER" id="PTHR43685:SF2">
    <property type="entry name" value="GLYCOSYLTRANSFERASE 2-LIKE DOMAIN-CONTAINING PROTEIN"/>
    <property type="match status" value="1"/>
</dbReference>
<sequence length="668" mass="71662">MRRPLVSVIVPVYDCRGTVGRALESVFTQSLPAGRVEIIAVDDGSTDGGAELLDGLARDHEQLTVVHQANSGGPGAPRNRGLERASGEYVLFLDADDRLGPEALERMTAMAERNGTDIVLGRQVGTGGRKVPRVFGRTIERTHVLDPGCDLFPRMSLAALQLFRRSLVERAGLRFTEGLLSHEDQLFTTGAYLHASGVSVLADYDCYYWAAREDGTSSTQVGGAPTAAVHEIAGRAMALVAAHTEPGKTRERLHYRFLQLEVFGRLERGYLGASAEERATALAGARELLDAWLTPGLAARYEPHRRVLAHCVQHGLAEEMEEVLRFHRSGERPSVLLEAGRAFARYPYFRDAALDVPDACYETVPVLRSALDGIAWEGSHLTVTGTVVIRDADQGTPDVHLVVENGDGVRHRIPCTTRPGEPAGDGGATAFTAAFRPAPASWPDGRWTLGVEAALEGHVLTDALTKPSGMAVPRAGLVEAAGRWRLVRPRPGGGRGPLALDVGGGLTVADLGSVELVQRSGRRLRVLCEPPPVLASAPPPGMSVLLRRAGDDGVLRTPLVTDPGRPDRRFADLPLTGVRPGRWRASIEIDGVGGPVKVRVPDGGGPLRPMTASLLPPRRAHVRLDLDPVTVHVTVPLAARLRRLRRRAAAPSPPRAPGIDQNVEEGTA</sequence>
<evidence type="ECO:0000313" key="4">
    <source>
        <dbReference type="EMBL" id="TMR38810.1"/>
    </source>
</evidence>
<reference evidence="4 5" key="1">
    <citation type="submission" date="2019-05" db="EMBL/GenBank/DDBJ databases">
        <title>Draft genome sequence of Actinomadura geliboluensis A8036.</title>
        <authorList>
            <person name="Saricaoglu S."/>
            <person name="Isik K."/>
        </authorList>
    </citation>
    <scope>NUCLEOTIDE SEQUENCE [LARGE SCALE GENOMIC DNA]</scope>
    <source>
        <strain evidence="4 5">A8036</strain>
    </source>
</reference>
<evidence type="ECO:0000259" key="2">
    <source>
        <dbReference type="Pfam" id="PF00535"/>
    </source>
</evidence>
<dbReference type="AlphaFoldDB" id="A0A5S4HIH9"/>
<keyword evidence="4" id="KW-0808">Transferase</keyword>
<keyword evidence="5" id="KW-1185">Reference proteome</keyword>
<dbReference type="Pfam" id="PF22181">
    <property type="entry name" value="TarS_linker"/>
    <property type="match status" value="1"/>
</dbReference>
<name>A0A5S4HIH9_9ACTN</name>
<accession>A0A5S4HIH9</accession>
<feature type="domain" description="Glycosyltransferase 2-like" evidence="2">
    <location>
        <begin position="7"/>
        <end position="135"/>
    </location>
</feature>
<dbReference type="PANTHER" id="PTHR43685">
    <property type="entry name" value="GLYCOSYLTRANSFERASE"/>
    <property type="match status" value="1"/>
</dbReference>
<dbReference type="InterPro" id="IPR029044">
    <property type="entry name" value="Nucleotide-diphossugar_trans"/>
</dbReference>
<protein>
    <submittedName>
        <fullName evidence="4">Glycosyltransferase family 2 protein</fullName>
    </submittedName>
</protein>
<evidence type="ECO:0000313" key="5">
    <source>
        <dbReference type="Proteomes" id="UP000305238"/>
    </source>
</evidence>
<organism evidence="4 5">
    <name type="scientific">Actinomadura geliboluensis</name>
    <dbReference type="NCBI Taxonomy" id="882440"/>
    <lineage>
        <taxon>Bacteria</taxon>
        <taxon>Bacillati</taxon>
        <taxon>Actinomycetota</taxon>
        <taxon>Actinomycetes</taxon>
        <taxon>Streptosporangiales</taxon>
        <taxon>Thermomonosporaceae</taxon>
        <taxon>Actinomadura</taxon>
    </lineage>
</organism>
<dbReference type="InterPro" id="IPR054028">
    <property type="entry name" value="TarS/TarP_linker"/>
</dbReference>
<dbReference type="SUPFAM" id="SSF53448">
    <property type="entry name" value="Nucleotide-diphospho-sugar transferases"/>
    <property type="match status" value="1"/>
</dbReference>
<dbReference type="RefSeq" id="WP_138637101.1">
    <property type="nucleotide sequence ID" value="NZ_VCKZ01000098.1"/>
</dbReference>
<dbReference type="Gene3D" id="3.90.550.10">
    <property type="entry name" value="Spore Coat Polysaccharide Biosynthesis Protein SpsA, Chain A"/>
    <property type="match status" value="1"/>
</dbReference>
<gene>
    <name evidence="4" type="ORF">ETD96_15685</name>
</gene>
<dbReference type="Pfam" id="PF00535">
    <property type="entry name" value="Glycos_transf_2"/>
    <property type="match status" value="1"/>
</dbReference>
<dbReference type="EMBL" id="VCKZ01000098">
    <property type="protein sequence ID" value="TMR38810.1"/>
    <property type="molecule type" value="Genomic_DNA"/>
</dbReference>
<dbReference type="InterPro" id="IPR050834">
    <property type="entry name" value="Glycosyltransf_2"/>
</dbReference>
<proteinExistence type="predicted"/>
<dbReference type="OrthoDB" id="2676521at2"/>
<feature type="domain" description="TarS/TarP linker" evidence="3">
    <location>
        <begin position="235"/>
        <end position="323"/>
    </location>
</feature>
<dbReference type="CDD" id="cd00761">
    <property type="entry name" value="Glyco_tranf_GTA_type"/>
    <property type="match status" value="1"/>
</dbReference>
<dbReference type="Proteomes" id="UP000305238">
    <property type="component" value="Unassembled WGS sequence"/>
</dbReference>
<evidence type="ECO:0000259" key="3">
    <source>
        <dbReference type="Pfam" id="PF22181"/>
    </source>
</evidence>
<dbReference type="GO" id="GO:0016740">
    <property type="term" value="F:transferase activity"/>
    <property type="evidence" value="ECO:0007669"/>
    <property type="project" value="UniProtKB-KW"/>
</dbReference>
<feature type="region of interest" description="Disordered" evidence="1">
    <location>
        <begin position="646"/>
        <end position="668"/>
    </location>
</feature>
<comment type="caution">
    <text evidence="4">The sequence shown here is derived from an EMBL/GenBank/DDBJ whole genome shotgun (WGS) entry which is preliminary data.</text>
</comment>
<evidence type="ECO:0000256" key="1">
    <source>
        <dbReference type="SAM" id="MobiDB-lite"/>
    </source>
</evidence>
<dbReference type="InterPro" id="IPR001173">
    <property type="entry name" value="Glyco_trans_2-like"/>
</dbReference>